<accession>A0A0D7X096</accession>
<dbReference type="GO" id="GO:0004557">
    <property type="term" value="F:alpha-galactosidase activity"/>
    <property type="evidence" value="ECO:0007669"/>
    <property type="project" value="InterPro"/>
</dbReference>
<protein>
    <recommendedName>
        <fullName evidence="3">Alpha-galactosidase</fullName>
    </recommendedName>
</protein>
<gene>
    <name evidence="1" type="ORF">QD47_15540</name>
</gene>
<dbReference type="GO" id="GO:0016052">
    <property type="term" value="P:carbohydrate catabolic process"/>
    <property type="evidence" value="ECO:0007669"/>
    <property type="project" value="InterPro"/>
</dbReference>
<proteinExistence type="predicted"/>
<dbReference type="InterPro" id="IPR002252">
    <property type="entry name" value="Glyco_hydro_36"/>
</dbReference>
<dbReference type="Pfam" id="PF02065">
    <property type="entry name" value="Melibiase"/>
    <property type="match status" value="1"/>
</dbReference>
<organism evidence="1 2">
    <name type="scientific">Paenibacillus terrae</name>
    <dbReference type="NCBI Taxonomy" id="159743"/>
    <lineage>
        <taxon>Bacteria</taxon>
        <taxon>Bacillati</taxon>
        <taxon>Bacillota</taxon>
        <taxon>Bacilli</taxon>
        <taxon>Bacillales</taxon>
        <taxon>Paenibacillaceae</taxon>
        <taxon>Paenibacillus</taxon>
    </lineage>
</organism>
<evidence type="ECO:0000313" key="2">
    <source>
        <dbReference type="Proteomes" id="UP000032534"/>
    </source>
</evidence>
<comment type="caution">
    <text evidence="1">The sequence shown here is derived from an EMBL/GenBank/DDBJ whole genome shotgun (WGS) entry which is preliminary data.</text>
</comment>
<dbReference type="PATRIC" id="fig|159743.3.peg.3460"/>
<reference evidence="1 2" key="1">
    <citation type="submission" date="2014-11" db="EMBL/GenBank/DDBJ databases">
        <title>Draft Genome Sequences of Paenibacillus polymyxa NRRL B-30509 and Paenibacillus terrae NRRL B-30644, Strains from a Poultry Environment that Produce Tridecaptin A and Paenicidins.</title>
        <authorList>
            <person name="van Belkum M.J."/>
            <person name="Lohans C.T."/>
            <person name="Vederas J.C."/>
        </authorList>
    </citation>
    <scope>NUCLEOTIDE SEQUENCE [LARGE SCALE GENOMIC DNA]</scope>
    <source>
        <strain evidence="1 2">NRRL B-30644</strain>
    </source>
</reference>
<dbReference type="PRINTS" id="PR00743">
    <property type="entry name" value="GLHYDRLASE36"/>
</dbReference>
<dbReference type="Gene3D" id="3.20.20.70">
    <property type="entry name" value="Aldolase class I"/>
    <property type="match status" value="1"/>
</dbReference>
<dbReference type="EMBL" id="JTHP01000031">
    <property type="protein sequence ID" value="KJD44654.1"/>
    <property type="molecule type" value="Genomic_DNA"/>
</dbReference>
<sequence length="66" mass="7750">MSRTYHRLYRTRLSRGGFRDQVRPVLIKKWEATYFNFNADRIKEIASAGQELGIELFVLDDGWLSG</sequence>
<dbReference type="AlphaFoldDB" id="A0A0D7X096"/>
<evidence type="ECO:0000313" key="1">
    <source>
        <dbReference type="EMBL" id="KJD44654.1"/>
    </source>
</evidence>
<evidence type="ECO:0008006" key="3">
    <source>
        <dbReference type="Google" id="ProtNLM"/>
    </source>
</evidence>
<dbReference type="InterPro" id="IPR017853">
    <property type="entry name" value="GH"/>
</dbReference>
<name>A0A0D7X096_9BACL</name>
<dbReference type="SUPFAM" id="SSF51445">
    <property type="entry name" value="(Trans)glycosidases"/>
    <property type="match status" value="1"/>
</dbReference>
<dbReference type="InterPro" id="IPR013785">
    <property type="entry name" value="Aldolase_TIM"/>
</dbReference>
<keyword evidence="2" id="KW-1185">Reference proteome</keyword>
<dbReference type="Proteomes" id="UP000032534">
    <property type="component" value="Unassembled WGS sequence"/>
</dbReference>